<keyword evidence="3" id="KW-1185">Reference proteome</keyword>
<dbReference type="Proteomes" id="UP001445076">
    <property type="component" value="Unassembled WGS sequence"/>
</dbReference>
<dbReference type="Gene3D" id="1.20.190.10">
    <property type="entry name" value="Pesticidal crystal protein, N-terminal domain"/>
    <property type="match status" value="1"/>
</dbReference>
<dbReference type="GO" id="GO:0090729">
    <property type="term" value="F:toxin activity"/>
    <property type="evidence" value="ECO:0007669"/>
    <property type="project" value="InterPro"/>
</dbReference>
<feature type="non-terminal residue" evidence="2">
    <location>
        <position position="1"/>
    </location>
</feature>
<protein>
    <submittedName>
        <fullName evidence="2">Uncharacterized protein</fullName>
    </submittedName>
</protein>
<keyword evidence="1" id="KW-0732">Signal</keyword>
<organism evidence="2 3">
    <name type="scientific">Cherax quadricarinatus</name>
    <name type="common">Australian red claw crayfish</name>
    <dbReference type="NCBI Taxonomy" id="27406"/>
    <lineage>
        <taxon>Eukaryota</taxon>
        <taxon>Metazoa</taxon>
        <taxon>Ecdysozoa</taxon>
        <taxon>Arthropoda</taxon>
        <taxon>Crustacea</taxon>
        <taxon>Multicrustacea</taxon>
        <taxon>Malacostraca</taxon>
        <taxon>Eumalacostraca</taxon>
        <taxon>Eucarida</taxon>
        <taxon>Decapoda</taxon>
        <taxon>Pleocyemata</taxon>
        <taxon>Astacidea</taxon>
        <taxon>Parastacoidea</taxon>
        <taxon>Parastacidae</taxon>
        <taxon>Cherax</taxon>
    </lineage>
</organism>
<gene>
    <name evidence="2" type="ORF">OTU49_012548</name>
</gene>
<sequence>PEDMKNTVLMFVGVQLLALSQGRLAGHPAAGIASSQHSQKLGQQDVNIDGMETTIGLATAYYMRGLMSTSSIFDKVINVLIPTNPSDDIDYFQVIKENVKQVAGDYIDQHNMDQLEVYKTDLGYLLQRYYESPVDSTTYPDKNIVANSLSTSIVANRYLVEAGERPESMIIHFSDIASIHILILKDAAETYSSPDVISRWWVDLNDQLAHYIDHGRRLQDDVVDWRNDMMSCDYNEGNKYDTWTVTDQVAQVVDVCTQVHNTHSCDDHCQAYQITMNREVSLFVWDYMGKSLREWEILKIKTSQMAARVTA</sequence>
<evidence type="ECO:0000313" key="2">
    <source>
        <dbReference type="EMBL" id="KAK8721747.1"/>
    </source>
</evidence>
<evidence type="ECO:0000313" key="3">
    <source>
        <dbReference type="Proteomes" id="UP001445076"/>
    </source>
</evidence>
<reference evidence="2 3" key="1">
    <citation type="journal article" date="2024" name="BMC Genomics">
        <title>Genome assembly of redclaw crayfish (Cherax quadricarinatus) provides insights into its immune adaptation and hypoxia tolerance.</title>
        <authorList>
            <person name="Liu Z."/>
            <person name="Zheng J."/>
            <person name="Li H."/>
            <person name="Fang K."/>
            <person name="Wang S."/>
            <person name="He J."/>
            <person name="Zhou D."/>
            <person name="Weng S."/>
            <person name="Chi M."/>
            <person name="Gu Z."/>
            <person name="He J."/>
            <person name="Li F."/>
            <person name="Wang M."/>
        </authorList>
    </citation>
    <scope>NUCLEOTIDE SEQUENCE [LARGE SCALE GENOMIC DNA]</scope>
    <source>
        <strain evidence="2">ZL_2023a</strain>
    </source>
</reference>
<evidence type="ECO:0000256" key="1">
    <source>
        <dbReference type="SAM" id="SignalP"/>
    </source>
</evidence>
<name>A0AAW0VZ18_CHEQU</name>
<dbReference type="AlphaFoldDB" id="A0AAW0VZ18"/>
<dbReference type="EMBL" id="JARKIK010000098">
    <property type="protein sequence ID" value="KAK8721747.1"/>
    <property type="molecule type" value="Genomic_DNA"/>
</dbReference>
<accession>A0AAW0VZ18</accession>
<feature type="signal peptide" evidence="1">
    <location>
        <begin position="1"/>
        <end position="25"/>
    </location>
</feature>
<dbReference type="InterPro" id="IPR036716">
    <property type="entry name" value="Pest_crys_N_sf"/>
</dbReference>
<comment type="caution">
    <text evidence="2">The sequence shown here is derived from an EMBL/GenBank/DDBJ whole genome shotgun (WGS) entry which is preliminary data.</text>
</comment>
<feature type="chain" id="PRO_5043373664" evidence="1">
    <location>
        <begin position="26"/>
        <end position="311"/>
    </location>
</feature>
<dbReference type="SUPFAM" id="SSF56849">
    <property type="entry name" value="delta-Endotoxin (insectocide), N-terminal domain"/>
    <property type="match status" value="1"/>
</dbReference>
<proteinExistence type="predicted"/>